<dbReference type="PROSITE" id="PS50110">
    <property type="entry name" value="RESPONSE_REGULATORY"/>
    <property type="match status" value="1"/>
</dbReference>
<dbReference type="OrthoDB" id="21225at2759"/>
<reference evidence="4 5" key="1">
    <citation type="journal article" date="2017" name="Mol. Plant">
        <title>The Genome of Medicinal Plant Macleaya cordata Provides New Insights into Benzylisoquinoline Alkaloids Metabolism.</title>
        <authorList>
            <person name="Liu X."/>
            <person name="Liu Y."/>
            <person name="Huang P."/>
            <person name="Ma Y."/>
            <person name="Qing Z."/>
            <person name="Tang Q."/>
            <person name="Cao H."/>
            <person name="Cheng P."/>
            <person name="Zheng Y."/>
            <person name="Yuan Z."/>
            <person name="Zhou Y."/>
            <person name="Liu J."/>
            <person name="Tang Z."/>
            <person name="Zhuo Y."/>
            <person name="Zhang Y."/>
            <person name="Yu L."/>
            <person name="Huang J."/>
            <person name="Yang P."/>
            <person name="Peng Q."/>
            <person name="Zhang J."/>
            <person name="Jiang W."/>
            <person name="Zhang Z."/>
            <person name="Lin K."/>
            <person name="Ro D.K."/>
            <person name="Chen X."/>
            <person name="Xiong X."/>
            <person name="Shang Y."/>
            <person name="Huang S."/>
            <person name="Zeng J."/>
        </authorList>
    </citation>
    <scope>NUCLEOTIDE SEQUENCE [LARGE SCALE GENOMIC DNA]</scope>
    <source>
        <strain evidence="5">cv. BLH2017</strain>
        <tissue evidence="4">Root</tissue>
    </source>
</reference>
<organism evidence="4 5">
    <name type="scientific">Macleaya cordata</name>
    <name type="common">Five-seeded plume-poppy</name>
    <name type="synonym">Bocconia cordata</name>
    <dbReference type="NCBI Taxonomy" id="56857"/>
    <lineage>
        <taxon>Eukaryota</taxon>
        <taxon>Viridiplantae</taxon>
        <taxon>Streptophyta</taxon>
        <taxon>Embryophyta</taxon>
        <taxon>Tracheophyta</taxon>
        <taxon>Spermatophyta</taxon>
        <taxon>Magnoliopsida</taxon>
        <taxon>Ranunculales</taxon>
        <taxon>Papaveraceae</taxon>
        <taxon>Papaveroideae</taxon>
        <taxon>Macleaya</taxon>
    </lineage>
</organism>
<feature type="modified residue" description="4-aspartylphosphate" evidence="1">
    <location>
        <position position="83"/>
    </location>
</feature>
<sequence length="154" mass="16979">MAPPPSNLRTTRVVANGSPNAGSSELVLRNRITALVVDDSALTRMIHRTYLTTYGVESYEVDNGLEAVQLCQSGMNFNLILMDNDMPFMDGPQATRALRLMGVQSIIIGVTAKTQEGEIRAFMEAGLDDFFKKPLNRAKLIPVLRTIDDCMTNN</sequence>
<dbReference type="InterPro" id="IPR052048">
    <property type="entry name" value="ST_Response_Regulator"/>
</dbReference>
<feature type="region of interest" description="Disordered" evidence="2">
    <location>
        <begin position="1"/>
        <end position="20"/>
    </location>
</feature>
<evidence type="ECO:0000313" key="5">
    <source>
        <dbReference type="Proteomes" id="UP000195402"/>
    </source>
</evidence>
<dbReference type="InterPro" id="IPR001789">
    <property type="entry name" value="Sig_transdc_resp-reg_receiver"/>
</dbReference>
<dbReference type="EMBL" id="MVGT01003956">
    <property type="protein sequence ID" value="OVA02232.1"/>
    <property type="molecule type" value="Genomic_DNA"/>
</dbReference>
<dbReference type="Pfam" id="PF00072">
    <property type="entry name" value="Response_reg"/>
    <property type="match status" value="1"/>
</dbReference>
<protein>
    <submittedName>
        <fullName evidence="4">Signal transduction response regulator</fullName>
    </submittedName>
</protein>
<dbReference type="InParanoid" id="A0A200PVK0"/>
<proteinExistence type="predicted"/>
<dbReference type="Gene3D" id="3.40.50.2300">
    <property type="match status" value="1"/>
</dbReference>
<dbReference type="InterPro" id="IPR011006">
    <property type="entry name" value="CheY-like_superfamily"/>
</dbReference>
<feature type="domain" description="Response regulatory" evidence="3">
    <location>
        <begin position="33"/>
        <end position="148"/>
    </location>
</feature>
<evidence type="ECO:0000256" key="1">
    <source>
        <dbReference type="PROSITE-ProRule" id="PRU00169"/>
    </source>
</evidence>
<evidence type="ECO:0000313" key="4">
    <source>
        <dbReference type="EMBL" id="OVA02232.1"/>
    </source>
</evidence>
<dbReference type="AlphaFoldDB" id="A0A200PVK0"/>
<evidence type="ECO:0000259" key="3">
    <source>
        <dbReference type="PROSITE" id="PS50110"/>
    </source>
</evidence>
<dbReference type="Proteomes" id="UP000195402">
    <property type="component" value="Unassembled WGS sequence"/>
</dbReference>
<evidence type="ECO:0000256" key="2">
    <source>
        <dbReference type="SAM" id="MobiDB-lite"/>
    </source>
</evidence>
<dbReference type="CDD" id="cd17546">
    <property type="entry name" value="REC_hyHK_CKI1_RcsC-like"/>
    <property type="match status" value="1"/>
</dbReference>
<dbReference type="PANTHER" id="PTHR43228:SF1">
    <property type="entry name" value="TWO-COMPONENT RESPONSE REGULATOR ARR22"/>
    <property type="match status" value="1"/>
</dbReference>
<dbReference type="SUPFAM" id="SSF52172">
    <property type="entry name" value="CheY-like"/>
    <property type="match status" value="1"/>
</dbReference>
<keyword evidence="1" id="KW-0597">Phosphoprotein</keyword>
<dbReference type="SMART" id="SM00448">
    <property type="entry name" value="REC"/>
    <property type="match status" value="1"/>
</dbReference>
<name>A0A200PVK0_MACCD</name>
<dbReference type="GO" id="GO:0000160">
    <property type="term" value="P:phosphorelay signal transduction system"/>
    <property type="evidence" value="ECO:0007669"/>
    <property type="project" value="InterPro"/>
</dbReference>
<dbReference type="STRING" id="56857.A0A200PVK0"/>
<accession>A0A200PVK0</accession>
<gene>
    <name evidence="4" type="ORF">BVC80_9099g19</name>
</gene>
<dbReference type="PANTHER" id="PTHR43228">
    <property type="entry name" value="TWO-COMPONENT RESPONSE REGULATOR"/>
    <property type="match status" value="1"/>
</dbReference>
<comment type="caution">
    <text evidence="4">The sequence shown here is derived from an EMBL/GenBank/DDBJ whole genome shotgun (WGS) entry which is preliminary data.</text>
</comment>
<keyword evidence="5" id="KW-1185">Reference proteome</keyword>
<dbReference type="FunCoup" id="A0A200PVK0">
    <property type="interactions" value="24"/>
</dbReference>
<dbReference type="OMA" id="MDGMECV"/>